<dbReference type="InterPro" id="IPR036875">
    <property type="entry name" value="Znf_CCHC_sf"/>
</dbReference>
<sequence length="245" mass="27543">MSRNEVTRISSCVTAKEAWDILRTSHEGEPLSDLKVSRKILRSLPERFRVKVTAIEERTDVDKLTFAELVGKLQIFEINHLSNFKPSKTTSKSNNGIAFKSACEETFETCEDDDDISDEEIAMFAKKFRKFFRKGNNLGKPSKPFSSFKKNVFGNNDKQLSVEKSRKPQGIQCHECHGFGHIQSECANTLTKKMKKGLKVTWDDDSDEDGSESGGPENGEGISRVSVLFASLESTESSMLAQRFL</sequence>
<comment type="caution">
    <text evidence="2">The sequence shown here is derived from an EMBL/GenBank/DDBJ whole genome shotgun (WGS) entry which is preliminary data.</text>
</comment>
<evidence type="ECO:0000313" key="3">
    <source>
        <dbReference type="Proteomes" id="UP000823749"/>
    </source>
</evidence>
<feature type="region of interest" description="Disordered" evidence="1">
    <location>
        <begin position="201"/>
        <end position="222"/>
    </location>
</feature>
<dbReference type="EMBL" id="JACTNZ010000009">
    <property type="protein sequence ID" value="KAG5531344.1"/>
    <property type="molecule type" value="Genomic_DNA"/>
</dbReference>
<dbReference type="PANTHER" id="PTHR34676:SF8">
    <property type="entry name" value="TRANSMEMBRANE PROTEIN"/>
    <property type="match status" value="1"/>
</dbReference>
<dbReference type="PANTHER" id="PTHR34676">
    <property type="entry name" value="DUF4219 DOMAIN-CONTAINING PROTEIN-RELATED"/>
    <property type="match status" value="1"/>
</dbReference>
<protein>
    <recommendedName>
        <fullName evidence="4">Gag-pol polyprotein</fullName>
    </recommendedName>
</protein>
<proteinExistence type="predicted"/>
<evidence type="ECO:0000256" key="1">
    <source>
        <dbReference type="SAM" id="MobiDB-lite"/>
    </source>
</evidence>
<evidence type="ECO:0000313" key="2">
    <source>
        <dbReference type="EMBL" id="KAG5531344.1"/>
    </source>
</evidence>
<accession>A0AAV6IVY0</accession>
<dbReference type="Pfam" id="PF14223">
    <property type="entry name" value="Retrotran_gag_2"/>
    <property type="match status" value="1"/>
</dbReference>
<keyword evidence="3" id="KW-1185">Reference proteome</keyword>
<organism evidence="2 3">
    <name type="scientific">Rhododendron griersonianum</name>
    <dbReference type="NCBI Taxonomy" id="479676"/>
    <lineage>
        <taxon>Eukaryota</taxon>
        <taxon>Viridiplantae</taxon>
        <taxon>Streptophyta</taxon>
        <taxon>Embryophyta</taxon>
        <taxon>Tracheophyta</taxon>
        <taxon>Spermatophyta</taxon>
        <taxon>Magnoliopsida</taxon>
        <taxon>eudicotyledons</taxon>
        <taxon>Gunneridae</taxon>
        <taxon>Pentapetalae</taxon>
        <taxon>asterids</taxon>
        <taxon>Ericales</taxon>
        <taxon>Ericaceae</taxon>
        <taxon>Ericoideae</taxon>
        <taxon>Rhodoreae</taxon>
        <taxon>Rhododendron</taxon>
    </lineage>
</organism>
<dbReference type="GO" id="GO:0008270">
    <property type="term" value="F:zinc ion binding"/>
    <property type="evidence" value="ECO:0007669"/>
    <property type="project" value="InterPro"/>
</dbReference>
<dbReference type="SUPFAM" id="SSF57756">
    <property type="entry name" value="Retrovirus zinc finger-like domains"/>
    <property type="match status" value="1"/>
</dbReference>
<reference evidence="2" key="1">
    <citation type="submission" date="2020-08" db="EMBL/GenBank/DDBJ databases">
        <title>Plant Genome Project.</title>
        <authorList>
            <person name="Zhang R.-G."/>
        </authorList>
    </citation>
    <scope>NUCLEOTIDE SEQUENCE</scope>
    <source>
        <strain evidence="2">WSP0</strain>
        <tissue evidence="2">Leaf</tissue>
    </source>
</reference>
<dbReference type="Proteomes" id="UP000823749">
    <property type="component" value="Chromosome 9"/>
</dbReference>
<dbReference type="GO" id="GO:0003676">
    <property type="term" value="F:nucleic acid binding"/>
    <property type="evidence" value="ECO:0007669"/>
    <property type="project" value="InterPro"/>
</dbReference>
<dbReference type="AlphaFoldDB" id="A0AAV6IVY0"/>
<name>A0AAV6IVY0_9ERIC</name>
<evidence type="ECO:0008006" key="4">
    <source>
        <dbReference type="Google" id="ProtNLM"/>
    </source>
</evidence>
<gene>
    <name evidence="2" type="ORF">RHGRI_026086</name>
</gene>